<proteinExistence type="inferred from homology"/>
<feature type="compositionally biased region" description="Basic residues" evidence="5">
    <location>
        <begin position="627"/>
        <end position="642"/>
    </location>
</feature>
<organism evidence="6 7">
    <name type="scientific">Stentor coeruleus</name>
    <dbReference type="NCBI Taxonomy" id="5963"/>
    <lineage>
        <taxon>Eukaryota</taxon>
        <taxon>Sar</taxon>
        <taxon>Alveolata</taxon>
        <taxon>Ciliophora</taxon>
        <taxon>Postciliodesmatophora</taxon>
        <taxon>Heterotrichea</taxon>
        <taxon>Heterotrichida</taxon>
        <taxon>Stentoridae</taxon>
        <taxon>Stentor</taxon>
    </lineage>
</organism>
<evidence type="ECO:0000256" key="2">
    <source>
        <dbReference type="ARBA" id="ARBA00022980"/>
    </source>
</evidence>
<dbReference type="OrthoDB" id="312830at2759"/>
<dbReference type="EMBL" id="MPUH01000011">
    <property type="protein sequence ID" value="OMJ95494.1"/>
    <property type="molecule type" value="Genomic_DNA"/>
</dbReference>
<accession>A0A1R2D2J8</accession>
<dbReference type="InterPro" id="IPR020568">
    <property type="entry name" value="Ribosomal_Su5_D2-typ_SF"/>
</dbReference>
<dbReference type="PROSITE" id="PS00360">
    <property type="entry name" value="RIBOSOMAL_S9"/>
    <property type="match status" value="1"/>
</dbReference>
<dbReference type="PANTHER" id="PTHR21569">
    <property type="entry name" value="RIBOSOMAL PROTEIN S9"/>
    <property type="match status" value="1"/>
</dbReference>
<dbReference type="AlphaFoldDB" id="A0A1R2D2J8"/>
<evidence type="ECO:0000313" key="6">
    <source>
        <dbReference type="EMBL" id="OMJ95494.1"/>
    </source>
</evidence>
<feature type="region of interest" description="Disordered" evidence="5">
    <location>
        <begin position="617"/>
        <end position="642"/>
    </location>
</feature>
<keyword evidence="7" id="KW-1185">Reference proteome</keyword>
<evidence type="ECO:0000256" key="3">
    <source>
        <dbReference type="ARBA" id="ARBA00023274"/>
    </source>
</evidence>
<sequence>MSFLRIRLLRPFGDFHQIFAKKPVFPEEDVNPKLALENFQKINKLRKQRFWLFIEKERIERKIKKKFMNVKEGIELTEPPEIIKDEKYYEERSLIPGDDPISKIFDVDRETLLPYGMGYDDVIKETKEKRMAEVSQDKIRDIWMKLGFTSTLDVLSIDTSIDFSESIEKINRKIYTSRHKQDPKPYDGIQYEDNPRTQTHSVNEPEFFSQSEQEESDDYAKCLKMAKEKYKSKVFENQNFIIEDNGNKAYVDESSTDDYLKKKPHFPKKFYSDPYNSPYLIQKIKYKENRHGKKHIINAAKSAYEVYKNKNEKIFKDFCPVDYLKKADFEYNLRIRHGLAPSFLDVITEAEKIIAQNPILKKVSKKDDYQRNMHFVPRYLDKTLTPDDYIWSFFPNKNKATYPGYVTGKYDYREDDKTLTEIHDMAEMTKSRGFTPDSQDMSLKALSIIKNDPYHMHYLNNHIMYWLDCMKETVEGKNNEGEAKAAPMIPWEYIPMPDLRNLRAQRNKNDQANSEGYIVSYGKRKRAYAWAYLRPGTGQITINNTSLIKYCPDFVSRERIIRPFRVTRLSGMYDAKLFVKGGGFMGQSQALQMAIARVIGKFYPGALEVMHEHSLMTRDPRQVERKKTSKHKARKSYAYVKR</sequence>
<dbReference type="GO" id="GO:0005763">
    <property type="term" value="C:mitochondrial small ribosomal subunit"/>
    <property type="evidence" value="ECO:0007669"/>
    <property type="project" value="TreeGrafter"/>
</dbReference>
<evidence type="ECO:0000256" key="1">
    <source>
        <dbReference type="ARBA" id="ARBA00005251"/>
    </source>
</evidence>
<dbReference type="InterPro" id="IPR014721">
    <property type="entry name" value="Ribsml_uS5_D2-typ_fold_subgr"/>
</dbReference>
<comment type="similarity">
    <text evidence="1 4">Belongs to the universal ribosomal protein uS9 family.</text>
</comment>
<name>A0A1R2D2J8_9CILI</name>
<dbReference type="InterPro" id="IPR000754">
    <property type="entry name" value="Ribosomal_uS9"/>
</dbReference>
<evidence type="ECO:0000256" key="5">
    <source>
        <dbReference type="SAM" id="MobiDB-lite"/>
    </source>
</evidence>
<comment type="caution">
    <text evidence="6">The sequence shown here is derived from an EMBL/GenBank/DDBJ whole genome shotgun (WGS) entry which is preliminary data.</text>
</comment>
<dbReference type="GO" id="GO:0003735">
    <property type="term" value="F:structural constituent of ribosome"/>
    <property type="evidence" value="ECO:0007669"/>
    <property type="project" value="InterPro"/>
</dbReference>
<keyword evidence="3 4" id="KW-0687">Ribonucleoprotein</keyword>
<dbReference type="InterPro" id="IPR020574">
    <property type="entry name" value="Ribosomal_uS9_CS"/>
</dbReference>
<evidence type="ECO:0008006" key="8">
    <source>
        <dbReference type="Google" id="ProtNLM"/>
    </source>
</evidence>
<evidence type="ECO:0000313" key="7">
    <source>
        <dbReference type="Proteomes" id="UP000187209"/>
    </source>
</evidence>
<gene>
    <name evidence="6" type="ORF">SteCoe_1088</name>
</gene>
<feature type="compositionally biased region" description="Basic and acidic residues" evidence="5">
    <location>
        <begin position="617"/>
        <end position="626"/>
    </location>
</feature>
<evidence type="ECO:0000256" key="4">
    <source>
        <dbReference type="RuleBase" id="RU003815"/>
    </source>
</evidence>
<dbReference type="GO" id="GO:0003723">
    <property type="term" value="F:RNA binding"/>
    <property type="evidence" value="ECO:0007669"/>
    <property type="project" value="TreeGrafter"/>
</dbReference>
<dbReference type="Pfam" id="PF00380">
    <property type="entry name" value="Ribosomal_S9"/>
    <property type="match status" value="1"/>
</dbReference>
<dbReference type="Proteomes" id="UP000187209">
    <property type="component" value="Unassembled WGS sequence"/>
</dbReference>
<dbReference type="PANTHER" id="PTHR21569:SF1">
    <property type="entry name" value="SMALL RIBOSOMAL SUBUNIT PROTEIN US9M"/>
    <property type="match status" value="1"/>
</dbReference>
<dbReference type="Gene3D" id="3.30.230.10">
    <property type="match status" value="1"/>
</dbReference>
<reference evidence="6 7" key="1">
    <citation type="submission" date="2016-11" db="EMBL/GenBank/DDBJ databases">
        <title>The macronuclear genome of Stentor coeruleus: a giant cell with tiny introns.</title>
        <authorList>
            <person name="Slabodnick M."/>
            <person name="Ruby J.G."/>
            <person name="Reiff S.B."/>
            <person name="Swart E.C."/>
            <person name="Gosai S."/>
            <person name="Prabakaran S."/>
            <person name="Witkowska E."/>
            <person name="Larue G.E."/>
            <person name="Fisher S."/>
            <person name="Freeman R.M."/>
            <person name="Gunawardena J."/>
            <person name="Chu W."/>
            <person name="Stover N.A."/>
            <person name="Gregory B.D."/>
            <person name="Nowacki M."/>
            <person name="Derisi J."/>
            <person name="Roy S.W."/>
            <person name="Marshall W.F."/>
            <person name="Sood P."/>
        </authorList>
    </citation>
    <scope>NUCLEOTIDE SEQUENCE [LARGE SCALE GENOMIC DNA]</scope>
    <source>
        <strain evidence="6">WM001</strain>
    </source>
</reference>
<protein>
    <recommendedName>
        <fullName evidence="8">Ribosomal protein S9</fullName>
    </recommendedName>
</protein>
<dbReference type="GO" id="GO:0006412">
    <property type="term" value="P:translation"/>
    <property type="evidence" value="ECO:0007669"/>
    <property type="project" value="InterPro"/>
</dbReference>
<dbReference type="SUPFAM" id="SSF54211">
    <property type="entry name" value="Ribosomal protein S5 domain 2-like"/>
    <property type="match status" value="1"/>
</dbReference>
<keyword evidence="2 4" id="KW-0689">Ribosomal protein</keyword>